<dbReference type="PANTHER" id="PTHR38459">
    <property type="entry name" value="PROPHAGE BACTOPRENOL-LINKED GLUCOSE TRANSLOCASE HOMOLOG"/>
    <property type="match status" value="1"/>
</dbReference>
<dbReference type="PATRIC" id="fig|43678.3.peg.3542"/>
<evidence type="ECO:0000256" key="3">
    <source>
        <dbReference type="ARBA" id="ARBA00022692"/>
    </source>
</evidence>
<keyword evidence="11" id="KW-1185">Reference proteome</keyword>
<dbReference type="InterPro" id="IPR051401">
    <property type="entry name" value="GtrA_CellWall_Glycosyl"/>
</dbReference>
<keyword evidence="3 6" id="KW-0812">Transmembrane</keyword>
<sequence>MPDERPGDSARASVPPAVGPRSAVQRLVRHPLVKYLVVGGLSFLVDAGLLWVCTSLLGWAVWLGATIGFWTGVLVNFTLNRIVMNRDKSSLLTQTSRYGVLLAFNYLVTLGILHLTTSWGVPVVVAKTAIVAGSTCWNYVLYRVWVFA</sequence>
<feature type="transmembrane region" description="Helical" evidence="6">
    <location>
        <begin position="98"/>
        <end position="115"/>
    </location>
</feature>
<dbReference type="Proteomes" id="UP000076447">
    <property type="component" value="Unassembled WGS sequence"/>
</dbReference>
<evidence type="ECO:0000256" key="6">
    <source>
        <dbReference type="SAM" id="Phobius"/>
    </source>
</evidence>
<proteinExistence type="inferred from homology"/>
<dbReference type="STRING" id="43678.OJAG_33780"/>
<evidence type="ECO:0000313" key="10">
    <source>
        <dbReference type="Proteomes" id="UP000076447"/>
    </source>
</evidence>
<keyword evidence="4 6" id="KW-1133">Transmembrane helix</keyword>
<reference evidence="9 11" key="2">
    <citation type="submission" date="2016-06" db="EMBL/GenBank/DDBJ databases">
        <title>Genome sequence of Oerskovia enterophila DSM 43852.</title>
        <authorList>
            <person name="Poehlein A."/>
            <person name="Jag V."/>
            <person name="Bengelsdorf F.R."/>
            <person name="Daniel R."/>
            <person name="Duerre P."/>
        </authorList>
    </citation>
    <scope>NUCLEOTIDE SEQUENCE [LARGE SCALE GENOMIC DNA]</scope>
    <source>
        <strain evidence="9 11">DSM 43852</strain>
    </source>
</reference>
<dbReference type="OrthoDB" id="2082501at2"/>
<feature type="transmembrane region" description="Helical" evidence="6">
    <location>
        <begin position="57"/>
        <end position="77"/>
    </location>
</feature>
<keyword evidence="5 6" id="KW-0472">Membrane</keyword>
<accession>A0A163Q8F1</accession>
<evidence type="ECO:0000313" key="8">
    <source>
        <dbReference type="EMBL" id="KZM33894.1"/>
    </source>
</evidence>
<organism evidence="8 10">
    <name type="scientific">Oerskovia enterophila</name>
    <dbReference type="NCBI Taxonomy" id="43678"/>
    <lineage>
        <taxon>Bacteria</taxon>
        <taxon>Bacillati</taxon>
        <taxon>Actinomycetota</taxon>
        <taxon>Actinomycetes</taxon>
        <taxon>Micrococcales</taxon>
        <taxon>Cellulomonadaceae</taxon>
        <taxon>Oerskovia</taxon>
    </lineage>
</organism>
<protein>
    <submittedName>
        <fullName evidence="8">GtrA-like protein</fullName>
    </submittedName>
</protein>
<dbReference type="Pfam" id="PF04138">
    <property type="entry name" value="GtrA_DPMS_TM"/>
    <property type="match status" value="1"/>
</dbReference>
<dbReference type="EMBL" id="LRIE01000083">
    <property type="protein sequence ID" value="KZM33894.1"/>
    <property type="molecule type" value="Genomic_DNA"/>
</dbReference>
<evidence type="ECO:0000256" key="4">
    <source>
        <dbReference type="ARBA" id="ARBA00022989"/>
    </source>
</evidence>
<dbReference type="RefSeq" id="WP_068624524.1">
    <property type="nucleotide sequence ID" value="NZ_LRIE01000083.1"/>
</dbReference>
<feature type="transmembrane region" description="Helical" evidence="6">
    <location>
        <begin position="121"/>
        <end position="142"/>
    </location>
</feature>
<dbReference type="Proteomes" id="UP000093412">
    <property type="component" value="Unassembled WGS sequence"/>
</dbReference>
<dbReference type="AlphaFoldDB" id="A0A163Q8F1"/>
<dbReference type="GO" id="GO:0000271">
    <property type="term" value="P:polysaccharide biosynthetic process"/>
    <property type="evidence" value="ECO:0007669"/>
    <property type="project" value="InterPro"/>
</dbReference>
<reference evidence="8 10" key="1">
    <citation type="submission" date="2016-01" db="EMBL/GenBank/DDBJ databases">
        <title>Genome sequence of Oerskovia enterophila VJag, an agar and cellulose degrading bacterium.</title>
        <authorList>
            <person name="Poehlein A."/>
            <person name="Jag V."/>
            <person name="Bengelsdorf F."/>
            <person name="Duerre P."/>
            <person name="Daniel R."/>
        </authorList>
    </citation>
    <scope>NUCLEOTIDE SEQUENCE [LARGE SCALE GENOMIC DNA]</scope>
    <source>
        <strain evidence="8 10">VJag</strain>
    </source>
</reference>
<feature type="transmembrane region" description="Helical" evidence="6">
    <location>
        <begin position="32"/>
        <end position="51"/>
    </location>
</feature>
<comment type="similarity">
    <text evidence="2">Belongs to the GtrA family.</text>
</comment>
<evidence type="ECO:0000259" key="7">
    <source>
        <dbReference type="Pfam" id="PF04138"/>
    </source>
</evidence>
<dbReference type="EMBL" id="MAQA01000005">
    <property type="protein sequence ID" value="OCI32556.1"/>
    <property type="molecule type" value="Genomic_DNA"/>
</dbReference>
<name>A0A163Q8F1_9CELL</name>
<dbReference type="PANTHER" id="PTHR38459:SF1">
    <property type="entry name" value="PROPHAGE BACTOPRENOL-LINKED GLUCOSE TRANSLOCASE HOMOLOG"/>
    <property type="match status" value="1"/>
</dbReference>
<evidence type="ECO:0000256" key="2">
    <source>
        <dbReference type="ARBA" id="ARBA00009399"/>
    </source>
</evidence>
<evidence type="ECO:0000313" key="11">
    <source>
        <dbReference type="Proteomes" id="UP000093412"/>
    </source>
</evidence>
<dbReference type="GO" id="GO:0005886">
    <property type="term" value="C:plasma membrane"/>
    <property type="evidence" value="ECO:0007669"/>
    <property type="project" value="TreeGrafter"/>
</dbReference>
<evidence type="ECO:0000256" key="1">
    <source>
        <dbReference type="ARBA" id="ARBA00004141"/>
    </source>
</evidence>
<dbReference type="InterPro" id="IPR007267">
    <property type="entry name" value="GtrA_DPMS_TM"/>
</dbReference>
<comment type="caution">
    <text evidence="8">The sequence shown here is derived from an EMBL/GenBank/DDBJ whole genome shotgun (WGS) entry which is preliminary data.</text>
</comment>
<comment type="subcellular location">
    <subcellularLocation>
        <location evidence="1">Membrane</location>
        <topology evidence="1">Multi-pass membrane protein</topology>
    </subcellularLocation>
</comment>
<evidence type="ECO:0000313" key="9">
    <source>
        <dbReference type="EMBL" id="OCI32556.1"/>
    </source>
</evidence>
<gene>
    <name evidence="9" type="ORF">OERS_07400</name>
    <name evidence="8" type="ORF">OJAG_33780</name>
</gene>
<evidence type="ECO:0000256" key="5">
    <source>
        <dbReference type="ARBA" id="ARBA00023136"/>
    </source>
</evidence>
<feature type="domain" description="GtrA/DPMS transmembrane" evidence="7">
    <location>
        <begin position="34"/>
        <end position="147"/>
    </location>
</feature>